<protein>
    <submittedName>
        <fullName evidence="1">Uncharacterized protein</fullName>
    </submittedName>
</protein>
<accession>A0A4Z2HSD3</accession>
<name>A0A4Z2HSD3_9TELE</name>
<comment type="caution">
    <text evidence="1">The sequence shown here is derived from an EMBL/GenBank/DDBJ whole genome shotgun (WGS) entry which is preliminary data.</text>
</comment>
<evidence type="ECO:0000313" key="1">
    <source>
        <dbReference type="EMBL" id="TNN68195.1"/>
    </source>
</evidence>
<dbReference type="Proteomes" id="UP000314294">
    <property type="component" value="Unassembled WGS sequence"/>
</dbReference>
<gene>
    <name evidence="1" type="ORF">EYF80_021517</name>
</gene>
<dbReference type="EMBL" id="SRLO01000193">
    <property type="protein sequence ID" value="TNN68195.1"/>
    <property type="molecule type" value="Genomic_DNA"/>
</dbReference>
<evidence type="ECO:0000313" key="2">
    <source>
        <dbReference type="Proteomes" id="UP000314294"/>
    </source>
</evidence>
<proteinExistence type="predicted"/>
<keyword evidence="2" id="KW-1185">Reference proteome</keyword>
<reference evidence="1 2" key="1">
    <citation type="submission" date="2019-03" db="EMBL/GenBank/DDBJ databases">
        <title>First draft genome of Liparis tanakae, snailfish: a comprehensive survey of snailfish specific genes.</title>
        <authorList>
            <person name="Kim W."/>
            <person name="Song I."/>
            <person name="Jeong J.-H."/>
            <person name="Kim D."/>
            <person name="Kim S."/>
            <person name="Ryu S."/>
            <person name="Song J.Y."/>
            <person name="Lee S.K."/>
        </authorList>
    </citation>
    <scope>NUCLEOTIDE SEQUENCE [LARGE SCALE GENOMIC DNA]</scope>
    <source>
        <tissue evidence="1">Muscle</tissue>
    </source>
</reference>
<organism evidence="1 2">
    <name type="scientific">Liparis tanakae</name>
    <name type="common">Tanaka's snailfish</name>
    <dbReference type="NCBI Taxonomy" id="230148"/>
    <lineage>
        <taxon>Eukaryota</taxon>
        <taxon>Metazoa</taxon>
        <taxon>Chordata</taxon>
        <taxon>Craniata</taxon>
        <taxon>Vertebrata</taxon>
        <taxon>Euteleostomi</taxon>
        <taxon>Actinopterygii</taxon>
        <taxon>Neopterygii</taxon>
        <taxon>Teleostei</taxon>
        <taxon>Neoteleostei</taxon>
        <taxon>Acanthomorphata</taxon>
        <taxon>Eupercaria</taxon>
        <taxon>Perciformes</taxon>
        <taxon>Cottioidei</taxon>
        <taxon>Cottales</taxon>
        <taxon>Liparidae</taxon>
        <taxon>Liparis</taxon>
    </lineage>
</organism>
<sequence length="86" mass="9838">MIWQIGHVCTELCNAGVCWPLHRQKGEQEMEPRTTTLCGSTELHLVVFDLEAWRTPLVASVLSASHTGNLQHTEQTQRLPQRYHQC</sequence>
<dbReference type="AlphaFoldDB" id="A0A4Z2HSD3"/>